<protein>
    <submittedName>
        <fullName evidence="6">Helix-turn-helix domain-containing protein</fullName>
    </submittedName>
</protein>
<evidence type="ECO:0000256" key="3">
    <source>
        <dbReference type="ARBA" id="ARBA00023163"/>
    </source>
</evidence>
<dbReference type="CDD" id="cd03136">
    <property type="entry name" value="GATase1_AraC_ArgR_like"/>
    <property type="match status" value="1"/>
</dbReference>
<keyword evidence="2" id="KW-0238">DNA-binding</keyword>
<evidence type="ECO:0000313" key="7">
    <source>
        <dbReference type="Proteomes" id="UP001302666"/>
    </source>
</evidence>
<dbReference type="PANTHER" id="PTHR46796">
    <property type="entry name" value="HTH-TYPE TRANSCRIPTIONAL ACTIVATOR RHAS-RELATED"/>
    <property type="match status" value="1"/>
</dbReference>
<dbReference type="Gene3D" id="3.40.50.880">
    <property type="match status" value="1"/>
</dbReference>
<feature type="domain" description="HTH araC/xylS-type" evidence="5">
    <location>
        <begin position="215"/>
        <end position="313"/>
    </location>
</feature>
<dbReference type="PROSITE" id="PS00041">
    <property type="entry name" value="HTH_ARAC_FAMILY_1"/>
    <property type="match status" value="1"/>
</dbReference>
<evidence type="ECO:0000256" key="2">
    <source>
        <dbReference type="ARBA" id="ARBA00023125"/>
    </source>
</evidence>
<dbReference type="EMBL" id="CP136704">
    <property type="protein sequence ID" value="WOI33538.1"/>
    <property type="molecule type" value="Genomic_DNA"/>
</dbReference>
<sequence>MTITFLCLPGFPLAPLSLAIDALRVAEDINGTPALDWQTVSEDGGAVVSSSGLSLTPAGALATVARSDVLLTFAAADGGFAQPAASNATLRRLLRQGGKVGAVNGAIFALARSGLFDGVRCSVHFTYADAVREGFPRLEVCPTLFCEDRGRISISGAAAVFEYMLALIAQHTSAEIAVEVACRFQHATQRSEGAPQLLPGHSRNQTRDMLPRPIREAVQFFADHLEDRVLIQDAADLVGLSLRQFERIFKQEMATTPGAYYRQLRLDAARQKVLHTETPLSEVAFSVGYETASAFNAIYRRTYGRSPSADRANPQRSRANAALRDHALPQRPALTLAAE</sequence>
<dbReference type="InterPro" id="IPR018062">
    <property type="entry name" value="HTH_AraC-typ_CS"/>
</dbReference>
<dbReference type="InterPro" id="IPR050204">
    <property type="entry name" value="AraC_XylS_family_regulators"/>
</dbReference>
<keyword evidence="7" id="KW-1185">Reference proteome</keyword>
<feature type="region of interest" description="Disordered" evidence="4">
    <location>
        <begin position="305"/>
        <end position="325"/>
    </location>
</feature>
<dbReference type="InterPro" id="IPR009057">
    <property type="entry name" value="Homeodomain-like_sf"/>
</dbReference>
<proteinExistence type="predicted"/>
<dbReference type="InterPro" id="IPR018060">
    <property type="entry name" value="HTH_AraC"/>
</dbReference>
<keyword evidence="1" id="KW-0805">Transcription regulation</keyword>
<keyword evidence="3" id="KW-0804">Transcription</keyword>
<dbReference type="RefSeq" id="WP_317385684.1">
    <property type="nucleotide sequence ID" value="NZ_CP136704.1"/>
</dbReference>
<evidence type="ECO:0000256" key="4">
    <source>
        <dbReference type="SAM" id="MobiDB-lite"/>
    </source>
</evidence>
<dbReference type="PROSITE" id="PS01124">
    <property type="entry name" value="HTH_ARAC_FAMILY_2"/>
    <property type="match status" value="1"/>
</dbReference>
<dbReference type="SMART" id="SM00342">
    <property type="entry name" value="HTH_ARAC"/>
    <property type="match status" value="1"/>
</dbReference>
<evidence type="ECO:0000259" key="5">
    <source>
        <dbReference type="PROSITE" id="PS01124"/>
    </source>
</evidence>
<evidence type="ECO:0000313" key="6">
    <source>
        <dbReference type="EMBL" id="WOI33538.1"/>
    </source>
</evidence>
<reference evidence="6 7" key="1">
    <citation type="submission" date="2023-10" db="EMBL/GenBank/DDBJ databases">
        <title>Eight complete genome sequences of bacteria isolated from laboratory stock of Giant Kelp gametophytes.</title>
        <authorList>
            <person name="Tolentino B."/>
            <person name="Nuzhdin S."/>
        </authorList>
    </citation>
    <scope>NUCLEOTIDE SEQUENCE [LARGE SCALE GENOMIC DNA]</scope>
    <source>
        <strain evidence="6 7">LC.270.F.C4</strain>
    </source>
</reference>
<name>A0ABZ0HFD0_TRISK</name>
<dbReference type="Proteomes" id="UP001302666">
    <property type="component" value="Chromosome"/>
</dbReference>
<dbReference type="InterPro" id="IPR029062">
    <property type="entry name" value="Class_I_gatase-like"/>
</dbReference>
<dbReference type="SUPFAM" id="SSF52317">
    <property type="entry name" value="Class I glutamine amidotransferase-like"/>
    <property type="match status" value="1"/>
</dbReference>
<accession>A0ABZ0HFD0</accession>
<dbReference type="SUPFAM" id="SSF46689">
    <property type="entry name" value="Homeodomain-like"/>
    <property type="match status" value="2"/>
</dbReference>
<dbReference type="Pfam" id="PF12833">
    <property type="entry name" value="HTH_18"/>
    <property type="match status" value="1"/>
</dbReference>
<dbReference type="Gene3D" id="1.10.10.60">
    <property type="entry name" value="Homeodomain-like"/>
    <property type="match status" value="1"/>
</dbReference>
<evidence type="ECO:0000256" key="1">
    <source>
        <dbReference type="ARBA" id="ARBA00023015"/>
    </source>
</evidence>
<gene>
    <name evidence="6" type="ORF">R1T40_01940</name>
</gene>
<organism evidence="6 7">
    <name type="scientific">Tritonibacter scottomollicae</name>
    <name type="common">Epibacterium scottomollicae</name>
    <dbReference type="NCBI Taxonomy" id="483013"/>
    <lineage>
        <taxon>Bacteria</taxon>
        <taxon>Pseudomonadati</taxon>
        <taxon>Pseudomonadota</taxon>
        <taxon>Alphaproteobacteria</taxon>
        <taxon>Rhodobacterales</taxon>
        <taxon>Paracoccaceae</taxon>
        <taxon>Tritonibacter</taxon>
    </lineage>
</organism>